<dbReference type="Proteomes" id="UP001595898">
    <property type="component" value="Unassembled WGS sequence"/>
</dbReference>
<accession>A0ABD5PSR3</accession>
<evidence type="ECO:0000313" key="3">
    <source>
        <dbReference type="EMBL" id="MFC4543636.1"/>
    </source>
</evidence>
<comment type="caution">
    <text evidence="3">The sequence shown here is derived from an EMBL/GenBank/DDBJ whole genome shotgun (WGS) entry which is preliminary data.</text>
</comment>
<sequence>MTSNHSDTSTEGTAGEPIADLETLRHRDDVAFHEETDTADPEALDELAALDDLVVVGVTNEQGSVLLRRLTADCAWKLPLVDVQSGESYADAARRAVETVVGLEITLDAIAGVWRFELQLENGDRTETRHFVVFGATPANGTDVADLAAPDADEDGPVGVGWFDDLPDDAEEAPGTRLFFE</sequence>
<evidence type="ECO:0000256" key="1">
    <source>
        <dbReference type="SAM" id="MobiDB-lite"/>
    </source>
</evidence>
<evidence type="ECO:0000259" key="2">
    <source>
        <dbReference type="Pfam" id="PF00293"/>
    </source>
</evidence>
<dbReference type="Pfam" id="PF00293">
    <property type="entry name" value="NUDIX"/>
    <property type="match status" value="1"/>
</dbReference>
<evidence type="ECO:0000313" key="4">
    <source>
        <dbReference type="Proteomes" id="UP001595898"/>
    </source>
</evidence>
<dbReference type="InterPro" id="IPR000086">
    <property type="entry name" value="NUDIX_hydrolase_dom"/>
</dbReference>
<protein>
    <submittedName>
        <fullName evidence="3">NUDIX domain-containing protein</fullName>
    </submittedName>
</protein>
<keyword evidence="4" id="KW-1185">Reference proteome</keyword>
<proteinExistence type="predicted"/>
<reference evidence="3 4" key="1">
    <citation type="journal article" date="2019" name="Int. J. Syst. Evol. Microbiol.">
        <title>The Global Catalogue of Microorganisms (GCM) 10K type strain sequencing project: providing services to taxonomists for standard genome sequencing and annotation.</title>
        <authorList>
            <consortium name="The Broad Institute Genomics Platform"/>
            <consortium name="The Broad Institute Genome Sequencing Center for Infectious Disease"/>
            <person name="Wu L."/>
            <person name="Ma J."/>
        </authorList>
    </citation>
    <scope>NUCLEOTIDE SEQUENCE [LARGE SCALE GENOMIC DNA]</scope>
    <source>
        <strain evidence="3 4">WLHS5</strain>
    </source>
</reference>
<gene>
    <name evidence="3" type="ORF">ACFO5R_17050</name>
</gene>
<feature type="domain" description="Nudix hydrolase" evidence="2">
    <location>
        <begin position="54"/>
        <end position="151"/>
    </location>
</feature>
<dbReference type="AlphaFoldDB" id="A0ABD5PSR3"/>
<dbReference type="SUPFAM" id="SSF55811">
    <property type="entry name" value="Nudix"/>
    <property type="match status" value="1"/>
</dbReference>
<dbReference type="Gene3D" id="3.90.79.10">
    <property type="entry name" value="Nucleoside Triphosphate Pyrophosphohydrolase"/>
    <property type="match status" value="1"/>
</dbReference>
<dbReference type="RefSeq" id="WP_250138590.1">
    <property type="nucleotide sequence ID" value="NZ_JALIQP010000001.1"/>
</dbReference>
<organism evidence="3 4">
    <name type="scientific">Halosolutus amylolyticus</name>
    <dbReference type="NCBI Taxonomy" id="2932267"/>
    <lineage>
        <taxon>Archaea</taxon>
        <taxon>Methanobacteriati</taxon>
        <taxon>Methanobacteriota</taxon>
        <taxon>Stenosarchaea group</taxon>
        <taxon>Halobacteria</taxon>
        <taxon>Halobacteriales</taxon>
        <taxon>Natrialbaceae</taxon>
        <taxon>Halosolutus</taxon>
    </lineage>
</organism>
<name>A0ABD5PSR3_9EURY</name>
<dbReference type="EMBL" id="JBHSFA010000009">
    <property type="protein sequence ID" value="MFC4543636.1"/>
    <property type="molecule type" value="Genomic_DNA"/>
</dbReference>
<feature type="compositionally biased region" description="Polar residues" evidence="1">
    <location>
        <begin position="1"/>
        <end position="12"/>
    </location>
</feature>
<dbReference type="InterPro" id="IPR015797">
    <property type="entry name" value="NUDIX_hydrolase-like_dom_sf"/>
</dbReference>
<feature type="region of interest" description="Disordered" evidence="1">
    <location>
        <begin position="1"/>
        <end position="20"/>
    </location>
</feature>